<dbReference type="EMBL" id="NBNE01013202">
    <property type="protein sequence ID" value="OWY95242.1"/>
    <property type="molecule type" value="Genomic_DNA"/>
</dbReference>
<dbReference type="Pfam" id="PF13843">
    <property type="entry name" value="DDE_Tnp_1_7"/>
    <property type="match status" value="1"/>
</dbReference>
<dbReference type="InterPro" id="IPR029526">
    <property type="entry name" value="PGBD"/>
</dbReference>
<evidence type="ECO:0000259" key="1">
    <source>
        <dbReference type="Pfam" id="PF13843"/>
    </source>
</evidence>
<sequence>MTFTRGHSSVLWPFGNIEFFVFIPISFWKQILVFTNEYAAASGTPSPTDVVLEELMKFLGILWYMTLFDRGEMRNYWTDNEEASIFPGACSTSMDSIMSWTRFIYIRKHLSFRSGVTVENVQRDPAARIRPLISACAMSILGHVNLGRNIAIDEASIACLSQFARRIIVFNPRKPTGKYHFKFNIVLLQKLTEKSSEIRSHVLELTASLHGSRRIVNTDNFYTSCLLLESLRAVGMFGRGTVRGGSTHFPRFTMISEKDKKPRGFMKQGVCVENHIVAASWVDGSIVFPSRGAFISKVAQEASNGNDRHSQM</sequence>
<dbReference type="PANTHER" id="PTHR46599">
    <property type="entry name" value="PIGGYBAC TRANSPOSABLE ELEMENT-DERIVED PROTEIN 4"/>
    <property type="match status" value="1"/>
</dbReference>
<reference evidence="3" key="1">
    <citation type="submission" date="2017-03" db="EMBL/GenBank/DDBJ databases">
        <title>Phytopthora megakarya and P. palmivora, two closely related causual agents of cacao black pod achieved similar genome size and gene model numbers by different mechanisms.</title>
        <authorList>
            <person name="Ali S."/>
            <person name="Shao J."/>
            <person name="Larry D.J."/>
            <person name="Kronmiller B."/>
            <person name="Shen D."/>
            <person name="Strem M.D."/>
            <person name="Melnick R.L."/>
            <person name="Guiltinan M.J."/>
            <person name="Tyler B.M."/>
            <person name="Meinhardt L.W."/>
            <person name="Bailey B.A."/>
        </authorList>
    </citation>
    <scope>NUCLEOTIDE SEQUENCE [LARGE SCALE GENOMIC DNA]</scope>
    <source>
        <strain evidence="3">zdho120</strain>
    </source>
</reference>
<proteinExistence type="predicted"/>
<comment type="caution">
    <text evidence="2">The sequence shown here is derived from an EMBL/GenBank/DDBJ whole genome shotgun (WGS) entry which is preliminary data.</text>
</comment>
<dbReference type="AlphaFoldDB" id="A0A225UQ81"/>
<protein>
    <submittedName>
        <fullName evidence="2">Transposase</fullName>
    </submittedName>
</protein>
<dbReference type="Proteomes" id="UP000198211">
    <property type="component" value="Unassembled WGS sequence"/>
</dbReference>
<dbReference type="PANTHER" id="PTHR46599:SF3">
    <property type="entry name" value="PIGGYBAC TRANSPOSABLE ELEMENT-DERIVED PROTEIN 4"/>
    <property type="match status" value="1"/>
</dbReference>
<name>A0A225UQ81_9STRA</name>
<accession>A0A225UQ81</accession>
<dbReference type="OrthoDB" id="6077919at2759"/>
<keyword evidence="3" id="KW-1185">Reference proteome</keyword>
<gene>
    <name evidence="2" type="ORF">PHMEG_00034802</name>
</gene>
<feature type="domain" description="PiggyBac transposable element-derived protein" evidence="1">
    <location>
        <begin position="21"/>
        <end position="284"/>
    </location>
</feature>
<dbReference type="STRING" id="4795.A0A225UQ81"/>
<evidence type="ECO:0000313" key="3">
    <source>
        <dbReference type="Proteomes" id="UP000198211"/>
    </source>
</evidence>
<organism evidence="2 3">
    <name type="scientific">Phytophthora megakarya</name>
    <dbReference type="NCBI Taxonomy" id="4795"/>
    <lineage>
        <taxon>Eukaryota</taxon>
        <taxon>Sar</taxon>
        <taxon>Stramenopiles</taxon>
        <taxon>Oomycota</taxon>
        <taxon>Peronosporomycetes</taxon>
        <taxon>Peronosporales</taxon>
        <taxon>Peronosporaceae</taxon>
        <taxon>Phytophthora</taxon>
    </lineage>
</organism>
<evidence type="ECO:0000313" key="2">
    <source>
        <dbReference type="EMBL" id="OWY95242.1"/>
    </source>
</evidence>